<proteinExistence type="predicted"/>
<dbReference type="EMBL" id="LN907867">
    <property type="protein sequence ID" value="CUU44170.1"/>
    <property type="molecule type" value="Genomic_DNA"/>
</dbReference>
<dbReference type="InterPro" id="IPR006464">
    <property type="entry name" value="AcTrfase_RimI/Ard1"/>
</dbReference>
<dbReference type="NCBIfam" id="TIGR01575">
    <property type="entry name" value="rimI"/>
    <property type="match status" value="1"/>
</dbReference>
<organism evidence="5 6">
    <name type="scientific">Blastochloris viridis</name>
    <name type="common">Rhodopseudomonas viridis</name>
    <dbReference type="NCBI Taxonomy" id="1079"/>
    <lineage>
        <taxon>Bacteria</taxon>
        <taxon>Pseudomonadati</taxon>
        <taxon>Pseudomonadota</taxon>
        <taxon>Alphaproteobacteria</taxon>
        <taxon>Hyphomicrobiales</taxon>
        <taxon>Blastochloridaceae</taxon>
        <taxon>Blastochloris</taxon>
    </lineage>
</organism>
<dbReference type="InterPro" id="IPR021770">
    <property type="entry name" value="DUF3335"/>
</dbReference>
<accession>A0A0H5B8G2</accession>
<evidence type="ECO:0000313" key="6">
    <source>
        <dbReference type="Proteomes" id="UP000065734"/>
    </source>
</evidence>
<dbReference type="EMBL" id="AP014854">
    <property type="protein sequence ID" value="BAR98487.1"/>
    <property type="molecule type" value="Genomic_DNA"/>
</dbReference>
<dbReference type="KEGG" id="bvr:BVIR_450"/>
<dbReference type="STRING" id="1079.BVIR_450"/>
<dbReference type="InterPro" id="IPR016181">
    <property type="entry name" value="Acyl_CoA_acyltransferase"/>
</dbReference>
<dbReference type="Gene3D" id="3.40.630.30">
    <property type="match status" value="1"/>
</dbReference>
<feature type="domain" description="N-acetyltransferase" evidence="3">
    <location>
        <begin position="26"/>
        <end position="172"/>
    </location>
</feature>
<dbReference type="PANTHER" id="PTHR43877">
    <property type="entry name" value="AMINOALKYLPHOSPHONATE N-ACETYLTRANSFERASE-RELATED-RELATED"/>
    <property type="match status" value="1"/>
</dbReference>
<reference evidence="6" key="3">
    <citation type="journal article" date="2016" name="Genome Announc.">
        <title>Revised genome sequence of the purple photosynthetic bacterium Blastochloris viridis.</title>
        <authorList>
            <person name="Liu L.N."/>
            <person name="Faulkner M."/>
            <person name="Liu X."/>
            <person name="Huang F."/>
            <person name="Darby A.C."/>
            <person name="Hall N."/>
        </authorList>
    </citation>
    <scope>NUCLEOTIDE SEQUENCE [LARGE SCALE GENOMIC DNA]</scope>
    <source>
        <strain evidence="6">ATCC 19567 / DSM 133 / F</strain>
    </source>
</reference>
<dbReference type="EC" id="2.3.1.-" evidence="5"/>
<evidence type="ECO:0000313" key="5">
    <source>
        <dbReference type="EMBL" id="CUU44170.1"/>
    </source>
</evidence>
<dbReference type="Pfam" id="PF00583">
    <property type="entry name" value="Acetyltransf_1"/>
    <property type="match status" value="1"/>
</dbReference>
<sequence>MDAARDPSPIETVMTAADGAPTAPAAGIRTAKLDDLDALAALECRVFETDRLSRRSFRHFLSQDRDELLVAEVGGRIAGYALVLFRSGTALGRLYSIAVEPEAAGRGLGRRLLDAAETAAETRGCLFLRLEVREDNATAKALYRSAGYRQIARLADYYQDHEPALRLEKRLIAEVEAPLKPPPYFHQTTDFTCGPACMLMALAWDDRSLRPSRALELKLWRDSTTIFMTSGPGGCDPYGLAVTLKHRGLEPEVRVSHCGPYFLDGVRSPEKKDVMRLVQEGFREEAHELGIPDRGGAMTESDYAAVLNGEALALVLVSGYRMYRRKEPHWVLAFGRDDRHIFVHDPWFEAESRESILAAANLPIPAAEFHRMARFGRDNLRAAVLVRKGH</sequence>
<dbReference type="InterPro" id="IPR050832">
    <property type="entry name" value="Bact_Acetyltransf"/>
</dbReference>
<dbReference type="PATRIC" id="fig|1079.6.peg.454"/>
<reference evidence="4" key="1">
    <citation type="journal article" date="2015" name="Genome Announc.">
        <title>Complete Genome Sequence of the Bacteriochlorophyll b-Producing Photosynthetic Bacterium Blastochloris viridis.</title>
        <authorList>
            <person name="Tsukatani Y."/>
            <person name="Hirose Y."/>
            <person name="Harada J."/>
            <person name="Misawa N."/>
            <person name="Mori K."/>
            <person name="Inoue K."/>
            <person name="Tamiaki H."/>
        </authorList>
    </citation>
    <scope>NUCLEOTIDE SEQUENCE [LARGE SCALE GENOMIC DNA]</scope>
    <source>
        <strain evidence="4">DSM 133</strain>
    </source>
</reference>
<evidence type="ECO:0000259" key="3">
    <source>
        <dbReference type="PROSITE" id="PS51186"/>
    </source>
</evidence>
<gene>
    <name evidence="5" type="primary">ypeA_1</name>
    <name evidence="4" type="ORF">BV133_894</name>
    <name evidence="5" type="ORF">BVIRIDIS_32170</name>
</gene>
<name>A0A0H5B8G2_BLAVI</name>
<dbReference type="SUPFAM" id="SSF55729">
    <property type="entry name" value="Acyl-CoA N-acyltransferases (Nat)"/>
    <property type="match status" value="1"/>
</dbReference>
<dbReference type="InterPro" id="IPR000182">
    <property type="entry name" value="GNAT_dom"/>
</dbReference>
<dbReference type="AlphaFoldDB" id="A0A0H5B8G2"/>
<evidence type="ECO:0000256" key="2">
    <source>
        <dbReference type="ARBA" id="ARBA00023315"/>
    </source>
</evidence>
<protein>
    <submittedName>
        <fullName evidence="5">Acetyltransferase YpeA</fullName>
        <ecNumber evidence="5">2.3.1.-</ecNumber>
    </submittedName>
    <submittedName>
        <fullName evidence="4">GNAT family acetyltransferase VC2332</fullName>
    </submittedName>
</protein>
<evidence type="ECO:0000256" key="1">
    <source>
        <dbReference type="ARBA" id="ARBA00022679"/>
    </source>
</evidence>
<keyword evidence="6" id="KW-1185">Reference proteome</keyword>
<evidence type="ECO:0000313" key="4">
    <source>
        <dbReference type="EMBL" id="BAR98487.1"/>
    </source>
</evidence>
<keyword evidence="2 5" id="KW-0012">Acyltransferase</keyword>
<reference evidence="5" key="2">
    <citation type="submission" date="2015-11" db="EMBL/GenBank/DDBJ databases">
        <authorList>
            <person name="Zhang Y."/>
            <person name="Guo Z."/>
        </authorList>
    </citation>
    <scope>NUCLEOTIDE SEQUENCE</scope>
    <source>
        <strain evidence="5">1</strain>
    </source>
</reference>
<dbReference type="Proteomes" id="UP000065734">
    <property type="component" value="Chromosome I"/>
</dbReference>
<dbReference type="GO" id="GO:0008080">
    <property type="term" value="F:N-acetyltransferase activity"/>
    <property type="evidence" value="ECO:0007669"/>
    <property type="project" value="InterPro"/>
</dbReference>
<dbReference type="PROSITE" id="PS51186">
    <property type="entry name" value="GNAT"/>
    <property type="match status" value="1"/>
</dbReference>
<dbReference type="CDD" id="cd04301">
    <property type="entry name" value="NAT_SF"/>
    <property type="match status" value="1"/>
</dbReference>
<keyword evidence="1 5" id="KW-0808">Transferase</keyword>
<dbReference type="Pfam" id="PF11814">
    <property type="entry name" value="DUF3335"/>
    <property type="match status" value="1"/>
</dbReference>